<dbReference type="Gene3D" id="3.30.2010.10">
    <property type="entry name" value="Metalloproteases ('zincins'), catalytic domain"/>
    <property type="match status" value="1"/>
</dbReference>
<dbReference type="InterPro" id="IPR053136">
    <property type="entry name" value="UTP_pyrophosphatase-like"/>
</dbReference>
<accession>A0A1Y5RL98</accession>
<feature type="domain" description="YgjP-like metallopeptidase" evidence="1">
    <location>
        <begin position="23"/>
        <end position="216"/>
    </location>
</feature>
<dbReference type="PANTHER" id="PTHR30399">
    <property type="entry name" value="UNCHARACTERIZED PROTEIN YGJP"/>
    <property type="match status" value="1"/>
</dbReference>
<dbReference type="CDD" id="cd07344">
    <property type="entry name" value="M48_yhfN_like"/>
    <property type="match status" value="1"/>
</dbReference>
<proteinExistence type="predicted"/>
<sequence length="228" mass="25817">MADHHLPGHPPVPLTVRRSARARRISLRISQLDGRVTLTMPNGVPERHALEFAAEKEDWIRSHLDARQSNEMVDIGSTLPVEGVARHVEVGTGRNVVLSEQTLAVPGNSAPRRLERFLKELARDRLAAASDLYSARLGQSYARLSIRDTRSRWGSCSAQGGLMYSWRLILAPPPILQYVAAHEVAHLVEMNHSQAFWNLVEEIHGPYREQRQWLRDEGASLHRYRFDG</sequence>
<dbReference type="Proteomes" id="UP000193077">
    <property type="component" value="Unassembled WGS sequence"/>
</dbReference>
<dbReference type="InterPro" id="IPR002725">
    <property type="entry name" value="YgjP-like_metallopeptidase"/>
</dbReference>
<name>A0A1Y5RL98_9RHOB</name>
<keyword evidence="3" id="KW-1185">Reference proteome</keyword>
<evidence type="ECO:0000313" key="2">
    <source>
        <dbReference type="EMBL" id="SLN20132.1"/>
    </source>
</evidence>
<organism evidence="2 3">
    <name type="scientific">Falsiruegeria litorea R37</name>
    <dbReference type="NCBI Taxonomy" id="1200284"/>
    <lineage>
        <taxon>Bacteria</taxon>
        <taxon>Pseudomonadati</taxon>
        <taxon>Pseudomonadota</taxon>
        <taxon>Alphaproteobacteria</taxon>
        <taxon>Rhodobacterales</taxon>
        <taxon>Roseobacteraceae</taxon>
        <taxon>Falsiruegeria</taxon>
    </lineage>
</organism>
<protein>
    <recommendedName>
        <fullName evidence="1">YgjP-like metallopeptidase domain-containing protein</fullName>
    </recommendedName>
</protein>
<dbReference type="PANTHER" id="PTHR30399:SF1">
    <property type="entry name" value="UTP PYROPHOSPHATASE"/>
    <property type="match status" value="1"/>
</dbReference>
<gene>
    <name evidence="2" type="ORF">TRL7639_00484</name>
</gene>
<evidence type="ECO:0000259" key="1">
    <source>
        <dbReference type="Pfam" id="PF01863"/>
    </source>
</evidence>
<evidence type="ECO:0000313" key="3">
    <source>
        <dbReference type="Proteomes" id="UP000193077"/>
    </source>
</evidence>
<dbReference type="OrthoDB" id="9795402at2"/>
<dbReference type="RefSeq" id="WP_085796215.1">
    <property type="nucleotide sequence ID" value="NZ_FWFO01000001.1"/>
</dbReference>
<dbReference type="AlphaFoldDB" id="A0A1Y5RL98"/>
<dbReference type="EMBL" id="FWFO01000001">
    <property type="protein sequence ID" value="SLN20132.1"/>
    <property type="molecule type" value="Genomic_DNA"/>
</dbReference>
<reference evidence="2 3" key="1">
    <citation type="submission" date="2017-03" db="EMBL/GenBank/DDBJ databases">
        <authorList>
            <person name="Afonso C.L."/>
            <person name="Miller P.J."/>
            <person name="Scott M.A."/>
            <person name="Spackman E."/>
            <person name="Goraichik I."/>
            <person name="Dimitrov K.M."/>
            <person name="Suarez D.L."/>
            <person name="Swayne D.E."/>
        </authorList>
    </citation>
    <scope>NUCLEOTIDE SEQUENCE [LARGE SCALE GENOMIC DNA]</scope>
    <source>
        <strain evidence="2 3">CECT 7639</strain>
    </source>
</reference>
<dbReference type="Pfam" id="PF01863">
    <property type="entry name" value="YgjP-like"/>
    <property type="match status" value="1"/>
</dbReference>